<accession>A0A425CA12</accession>
<feature type="compositionally biased region" description="Acidic residues" evidence="1">
    <location>
        <begin position="164"/>
        <end position="178"/>
    </location>
</feature>
<sequence>MALFLFRRTSRRCFSSVSTSTIQFDSLYRENDQLLSAPIVTQRVLEYLLVDHNDVQRVVSAEKLRPLPYKALFASQKVHRLTPLVQWCFQQLKDNPRAADAVFSALEPHANMAQGAVWQQYFQRQFFLSGAPLRSYLLAYKSHRDARVAAREKVAGKEEKEEKGDEDEDDEEQEEKGDEEVTRRKDDNGLHKDKAGTILIENKEWQLIPMYVALGIVKDFCFRGRFAEAIEAYAVLPLTDTARREVVVTILQDYEQYPSVLYLYEVHRAIGNAVRPLDVAPELDALKKVGRVEEMDVRFQKLPAKEQSRADIQELMGN</sequence>
<evidence type="ECO:0000313" key="2">
    <source>
        <dbReference type="EMBL" id="RQM13862.1"/>
    </source>
</evidence>
<feature type="compositionally biased region" description="Basic and acidic residues" evidence="1">
    <location>
        <begin position="151"/>
        <end position="163"/>
    </location>
</feature>
<proteinExistence type="predicted"/>
<protein>
    <submittedName>
        <fullName evidence="2">Uncharacterized protein</fullName>
    </submittedName>
</protein>
<feature type="region of interest" description="Disordered" evidence="1">
    <location>
        <begin position="151"/>
        <end position="188"/>
    </location>
</feature>
<dbReference type="Proteomes" id="UP000286097">
    <property type="component" value="Unassembled WGS sequence"/>
</dbReference>
<reference evidence="2 3" key="1">
    <citation type="submission" date="2018-06" db="EMBL/GenBank/DDBJ databases">
        <title>Comparative genomics of downy mildews reveals potential adaptations to biotrophy.</title>
        <authorList>
            <person name="Fletcher K."/>
            <person name="Klosterman S.J."/>
            <person name="Derevnina L."/>
            <person name="Martin F."/>
            <person name="Koike S."/>
            <person name="Reyes Chin-Wo S."/>
            <person name="Mou B."/>
            <person name="Michelmore R."/>
        </authorList>
    </citation>
    <scope>NUCLEOTIDE SEQUENCE [LARGE SCALE GENOMIC DNA]</scope>
    <source>
        <strain evidence="2 3">R13</strain>
    </source>
</reference>
<evidence type="ECO:0000313" key="3">
    <source>
        <dbReference type="Proteomes" id="UP000286097"/>
    </source>
</evidence>
<dbReference type="VEuPathDB" id="FungiDB:DD237_007587"/>
<comment type="caution">
    <text evidence="2">The sequence shown here is derived from an EMBL/GenBank/DDBJ whole genome shotgun (WGS) entry which is preliminary data.</text>
</comment>
<gene>
    <name evidence="2" type="ORF">DD237_007587</name>
</gene>
<feature type="compositionally biased region" description="Basic and acidic residues" evidence="1">
    <location>
        <begin position="179"/>
        <end position="188"/>
    </location>
</feature>
<dbReference type="AlphaFoldDB" id="A0A425CA12"/>
<organism evidence="2 3">
    <name type="scientific">Peronospora effusa</name>
    <dbReference type="NCBI Taxonomy" id="542832"/>
    <lineage>
        <taxon>Eukaryota</taxon>
        <taxon>Sar</taxon>
        <taxon>Stramenopiles</taxon>
        <taxon>Oomycota</taxon>
        <taxon>Peronosporomycetes</taxon>
        <taxon>Peronosporales</taxon>
        <taxon>Peronosporaceae</taxon>
        <taxon>Peronospora</taxon>
    </lineage>
</organism>
<dbReference type="EMBL" id="QKXF01000231">
    <property type="protein sequence ID" value="RQM13862.1"/>
    <property type="molecule type" value="Genomic_DNA"/>
</dbReference>
<evidence type="ECO:0000256" key="1">
    <source>
        <dbReference type="SAM" id="MobiDB-lite"/>
    </source>
</evidence>
<name>A0A425CA12_9STRA</name>